<dbReference type="RefSeq" id="WP_226808237.1">
    <property type="nucleotide sequence ID" value="NZ_JAJBNW010000039.1"/>
</dbReference>
<dbReference type="InterPro" id="IPR029787">
    <property type="entry name" value="Nucleotide_cyclase"/>
</dbReference>
<feature type="domain" description="Guanylate cyclase" evidence="1">
    <location>
        <begin position="12"/>
        <end position="131"/>
    </location>
</feature>
<dbReference type="PROSITE" id="PS50125">
    <property type="entry name" value="GUANYLATE_CYCLASE_2"/>
    <property type="match status" value="1"/>
</dbReference>
<proteinExistence type="predicted"/>
<gene>
    <name evidence="2" type="ORF">L0P62_09190</name>
</gene>
<organism evidence="2 3">
    <name type="scientific">Anaerosalibacter bizertensis</name>
    <dbReference type="NCBI Taxonomy" id="932217"/>
    <lineage>
        <taxon>Bacteria</taxon>
        <taxon>Bacillati</taxon>
        <taxon>Bacillota</taxon>
        <taxon>Tissierellia</taxon>
        <taxon>Tissierellales</taxon>
        <taxon>Sporanaerobacteraceae</taxon>
        <taxon>Anaerosalibacter</taxon>
    </lineage>
</organism>
<evidence type="ECO:0000313" key="3">
    <source>
        <dbReference type="Proteomes" id="UP001108123"/>
    </source>
</evidence>
<comment type="caution">
    <text evidence="2">The sequence shown here is derived from an EMBL/GenBank/DDBJ whole genome shotgun (WGS) entry which is preliminary data.</text>
</comment>
<sequence>MNYFLDLQDNQVVLFADVLGFSNLIEENKGNSLYTEGKFIGNLEVLFKNIDEYFSHDNYQKAPGIKLNWISDSIFMSCDISSINVLIEELIKLQKQFVSFGLHLRGGIAVGENYHKKNIWGPATIKAVKLESNIAIYPRIVIDSKDLKQLPLKESYKKAFEIDLDGASYLNLFSLMIKEELCNFNYINVYIKDVINKFNDAKELRVKQKYGWLKQNLIKTIKENRELVNKIIQDHGKEKLKKENIRTSEDFLKILE</sequence>
<reference evidence="2" key="1">
    <citation type="submission" date="2022-01" db="EMBL/GenBank/DDBJ databases">
        <title>Collection of gut derived symbiotic bacterial strains cultured from healthy donors.</title>
        <authorList>
            <person name="Lin H."/>
            <person name="Kohout C."/>
            <person name="Waligurski E."/>
            <person name="Pamer E.G."/>
        </authorList>
    </citation>
    <scope>NUCLEOTIDE SEQUENCE</scope>
    <source>
        <strain evidence="2">MSK.14.39</strain>
    </source>
</reference>
<accession>A0A9Q4AD05</accession>
<dbReference type="GO" id="GO:0004016">
    <property type="term" value="F:adenylate cyclase activity"/>
    <property type="evidence" value="ECO:0007669"/>
    <property type="project" value="UniProtKB-ARBA"/>
</dbReference>
<dbReference type="EMBL" id="JAKNID010000040">
    <property type="protein sequence ID" value="MCG4565624.1"/>
    <property type="molecule type" value="Genomic_DNA"/>
</dbReference>
<dbReference type="Proteomes" id="UP001108123">
    <property type="component" value="Unassembled WGS sequence"/>
</dbReference>
<dbReference type="GO" id="GO:0009190">
    <property type="term" value="P:cyclic nucleotide biosynthetic process"/>
    <property type="evidence" value="ECO:0007669"/>
    <property type="project" value="InterPro"/>
</dbReference>
<dbReference type="SUPFAM" id="SSF55073">
    <property type="entry name" value="Nucleotide cyclase"/>
    <property type="match status" value="1"/>
</dbReference>
<evidence type="ECO:0000313" key="2">
    <source>
        <dbReference type="EMBL" id="MCG4565624.1"/>
    </source>
</evidence>
<name>A0A9Q4AD05_9FIRM</name>
<keyword evidence="3" id="KW-1185">Reference proteome</keyword>
<dbReference type="InterPro" id="IPR001054">
    <property type="entry name" value="A/G_cyclase"/>
</dbReference>
<evidence type="ECO:0000259" key="1">
    <source>
        <dbReference type="PROSITE" id="PS50125"/>
    </source>
</evidence>
<dbReference type="AlphaFoldDB" id="A0A9Q4AD05"/>
<dbReference type="GO" id="GO:0035556">
    <property type="term" value="P:intracellular signal transduction"/>
    <property type="evidence" value="ECO:0007669"/>
    <property type="project" value="InterPro"/>
</dbReference>
<protein>
    <recommendedName>
        <fullName evidence="1">Guanylate cyclase domain-containing protein</fullName>
    </recommendedName>
</protein>